<evidence type="ECO:0000313" key="2">
    <source>
        <dbReference type="EMBL" id="MBZ2165469.1"/>
    </source>
</evidence>
<feature type="domain" description="PepSY" evidence="1">
    <location>
        <begin position="2"/>
        <end position="62"/>
    </location>
</feature>
<comment type="caution">
    <text evidence="2">The sequence shown here is derived from an EMBL/GenBank/DDBJ whole genome shotgun (WGS) entry which is preliminary data.</text>
</comment>
<dbReference type="Pfam" id="PF03413">
    <property type="entry name" value="PepSY"/>
    <property type="match status" value="1"/>
</dbReference>
<reference evidence="3" key="1">
    <citation type="journal article" date="2022" name="Microbiol. Resour. Announc.">
        <title>Draft Genome Sequence of a Methanogenic Archaeon from West Spitsbergen Permafrost.</title>
        <authorList>
            <person name="Trubitsyn V."/>
            <person name="Rivkina E."/>
            <person name="Shcherbakova V."/>
        </authorList>
    </citation>
    <scope>NUCLEOTIDE SEQUENCE [LARGE SCALE GENOMIC DNA]</scope>
    <source>
        <strain evidence="3">VT</strain>
    </source>
</reference>
<organism evidence="2 3">
    <name type="scientific">Methanobacterium spitsbergense</name>
    <dbReference type="NCBI Taxonomy" id="2874285"/>
    <lineage>
        <taxon>Archaea</taxon>
        <taxon>Methanobacteriati</taxon>
        <taxon>Methanobacteriota</taxon>
        <taxon>Methanomada group</taxon>
        <taxon>Methanobacteria</taxon>
        <taxon>Methanobacteriales</taxon>
        <taxon>Methanobacteriaceae</taxon>
        <taxon>Methanobacterium</taxon>
    </lineage>
</organism>
<keyword evidence="3" id="KW-1185">Reference proteome</keyword>
<dbReference type="AlphaFoldDB" id="A0A8T5UXP1"/>
<protein>
    <submittedName>
        <fullName evidence="2">PepSY domain-containing protein</fullName>
    </submittedName>
</protein>
<accession>A0A8T5UXP1</accession>
<dbReference type="InterPro" id="IPR025711">
    <property type="entry name" value="PepSY"/>
</dbReference>
<name>A0A8T5UXP1_9EURY</name>
<dbReference type="EMBL" id="JAIOUQ010000005">
    <property type="protein sequence ID" value="MBZ2165469.1"/>
    <property type="molecule type" value="Genomic_DNA"/>
</dbReference>
<sequence length="64" mass="6910">MSASEAIRIAKAAWPVSKAKYVISSYPTSKSPYYWVDVLNTDNYIGPGGMVKINAITGEVLKGT</sequence>
<dbReference type="Proteomes" id="UP000825933">
    <property type="component" value="Unassembled WGS sequence"/>
</dbReference>
<gene>
    <name evidence="2" type="ORF">K8N75_05375</name>
</gene>
<evidence type="ECO:0000313" key="3">
    <source>
        <dbReference type="Proteomes" id="UP000825933"/>
    </source>
</evidence>
<proteinExistence type="predicted"/>
<evidence type="ECO:0000259" key="1">
    <source>
        <dbReference type="Pfam" id="PF03413"/>
    </source>
</evidence>